<proteinExistence type="predicted"/>
<keyword evidence="2" id="KW-1185">Reference proteome</keyword>
<comment type="caution">
    <text evidence="1">The sequence shown here is derived from an EMBL/GenBank/DDBJ whole genome shotgun (WGS) entry which is preliminary data.</text>
</comment>
<evidence type="ECO:0000313" key="2">
    <source>
        <dbReference type="Proteomes" id="UP001159428"/>
    </source>
</evidence>
<organism evidence="1 2">
    <name type="scientific">Pocillopora meandrina</name>
    <dbReference type="NCBI Taxonomy" id="46732"/>
    <lineage>
        <taxon>Eukaryota</taxon>
        <taxon>Metazoa</taxon>
        <taxon>Cnidaria</taxon>
        <taxon>Anthozoa</taxon>
        <taxon>Hexacorallia</taxon>
        <taxon>Scleractinia</taxon>
        <taxon>Astrocoeniina</taxon>
        <taxon>Pocilloporidae</taxon>
        <taxon>Pocillopora</taxon>
    </lineage>
</organism>
<evidence type="ECO:0000313" key="1">
    <source>
        <dbReference type="EMBL" id="CAH3166919.1"/>
    </source>
</evidence>
<accession>A0AAU9Y240</accession>
<gene>
    <name evidence="1" type="ORF">PMEA_00006270</name>
</gene>
<sequence length="131" mass="15524">MRLRNLIPMKSKLILFKSAILPFLTYCHLVWHFCKASDTRKLERLQERGLRAVFKDNNSSYEQLLEKADLPTLLNSRLQDLCILMYKVKHKLCPAYISNIFKEPNSNYNLRQADFSIPRYETVTYGKHSIR</sequence>
<reference evidence="1 2" key="1">
    <citation type="submission" date="2022-05" db="EMBL/GenBank/DDBJ databases">
        <authorList>
            <consortium name="Genoscope - CEA"/>
            <person name="William W."/>
        </authorList>
    </citation>
    <scope>NUCLEOTIDE SEQUENCE [LARGE SCALE GENOMIC DNA]</scope>
</reference>
<dbReference type="AlphaFoldDB" id="A0AAU9Y240"/>
<dbReference type="Proteomes" id="UP001159428">
    <property type="component" value="Unassembled WGS sequence"/>
</dbReference>
<protein>
    <submittedName>
        <fullName evidence="1">Uncharacterized protein</fullName>
    </submittedName>
</protein>
<name>A0AAU9Y240_9CNID</name>
<dbReference type="EMBL" id="CALNXJ010000146">
    <property type="protein sequence ID" value="CAH3166919.1"/>
    <property type="molecule type" value="Genomic_DNA"/>
</dbReference>